<gene>
    <name evidence="1" type="ORF">EV646_10996</name>
</gene>
<reference evidence="1 2" key="1">
    <citation type="journal article" date="2015" name="Stand. Genomic Sci.">
        <title>Genomic Encyclopedia of Bacterial and Archaeal Type Strains, Phase III: the genomes of soil and plant-associated and newly described type strains.</title>
        <authorList>
            <person name="Whitman W.B."/>
            <person name="Woyke T."/>
            <person name="Klenk H.P."/>
            <person name="Zhou Y."/>
            <person name="Lilburn T.G."/>
            <person name="Beck B.J."/>
            <person name="De Vos P."/>
            <person name="Vandamme P."/>
            <person name="Eisen J.A."/>
            <person name="Garrity G."/>
            <person name="Hugenholtz P."/>
            <person name="Kyrpides N.C."/>
        </authorList>
    </citation>
    <scope>NUCLEOTIDE SEQUENCE [LARGE SCALE GENOMIC DNA]</scope>
    <source>
        <strain evidence="1 2">VKM Ac-2541</strain>
    </source>
</reference>
<dbReference type="AlphaFoldDB" id="A0A4R2IJ17"/>
<dbReference type="Proteomes" id="UP000295573">
    <property type="component" value="Unassembled WGS sequence"/>
</dbReference>
<sequence length="310" mass="33564">MLDPNGAEDYWLEGGVDALTMGAENGFLQEVDRVVELLGEDGSWLSWWSRISKAPVLELHMIVVRAAYEGSVEERVVRGRKRHLVEMRIDFGELEALEPDERKLLALPAVLEGVSRAQQALKLSGEHPGIPDSVRPASLSAGTLRRRRLRELRGETNALLPRNPFLDWGDRQTGAPTVRSVLRPQAARLTPIPTVASPDPIEGQLVVEIHLPLNGAGGIPPGDPGYEFGWIDDIEEFLDDESSDGGFDIYDDGEEIGGVYVFFVAGAPEEVLLSVAADVAALPGVPSGAFAVVTDDKSDEIGTGRRVALS</sequence>
<dbReference type="RefSeq" id="WP_199237169.1">
    <property type="nucleotide sequence ID" value="NZ_SLWR01000009.1"/>
</dbReference>
<name>A0A4R2IJ17_9ACTN</name>
<accession>A0A4R2IJ17</accession>
<proteinExistence type="predicted"/>
<keyword evidence="2" id="KW-1185">Reference proteome</keyword>
<protein>
    <submittedName>
        <fullName evidence="1">Uncharacterized protein</fullName>
    </submittedName>
</protein>
<organism evidence="1 2">
    <name type="scientific">Kribbella antiqua</name>
    <dbReference type="NCBI Taxonomy" id="2512217"/>
    <lineage>
        <taxon>Bacteria</taxon>
        <taxon>Bacillati</taxon>
        <taxon>Actinomycetota</taxon>
        <taxon>Actinomycetes</taxon>
        <taxon>Propionibacteriales</taxon>
        <taxon>Kribbellaceae</taxon>
        <taxon>Kribbella</taxon>
    </lineage>
</organism>
<evidence type="ECO:0000313" key="1">
    <source>
        <dbReference type="EMBL" id="TCO44924.1"/>
    </source>
</evidence>
<evidence type="ECO:0000313" key="2">
    <source>
        <dbReference type="Proteomes" id="UP000295573"/>
    </source>
</evidence>
<comment type="caution">
    <text evidence="1">The sequence shown here is derived from an EMBL/GenBank/DDBJ whole genome shotgun (WGS) entry which is preliminary data.</text>
</comment>
<dbReference type="EMBL" id="SLWR01000009">
    <property type="protein sequence ID" value="TCO44924.1"/>
    <property type="molecule type" value="Genomic_DNA"/>
</dbReference>